<dbReference type="EMBL" id="QJUP01000003">
    <property type="protein sequence ID" value="TBU98881.1"/>
    <property type="molecule type" value="Genomic_DNA"/>
</dbReference>
<sequence>MLSSPLERLNDCLGTLGFAAASEPVEVTAAVASPLRLATEWQGYAFECQGARYHAKVLFDDTAAWIDVPASARASQLFAASGVTPELVAQAPQQGVLVFAALPEGSRWSRVDDLLSAERLTQLFAAKKALHACPAAPLGRTPLETLDWLRRRCVQDRVLLPEDAAWIDQCIDLVRAALTRSGWRVTPIHGDGVASNVILAGERLMLVDFDRSSLFDPWYDLAATLNELYQFEDQWRLGIELWNGACREPDYARCRLHALLDDWIWTLWGLWAGSVTQREVEFSKVGQWTLLRLRDGLADPRFESWLRLL</sequence>
<comment type="caution">
    <text evidence="2">The sequence shown here is derived from an EMBL/GenBank/DDBJ whole genome shotgun (WGS) entry which is preliminary data.</text>
</comment>
<feature type="domain" description="Aminoglycoside phosphotransferase" evidence="1">
    <location>
        <begin position="68"/>
        <end position="256"/>
    </location>
</feature>
<organism evidence="2 3">
    <name type="scientific">Stutzerimonas kirkiae</name>
    <dbReference type="NCBI Taxonomy" id="2211392"/>
    <lineage>
        <taxon>Bacteria</taxon>
        <taxon>Pseudomonadati</taxon>
        <taxon>Pseudomonadota</taxon>
        <taxon>Gammaproteobacteria</taxon>
        <taxon>Pseudomonadales</taxon>
        <taxon>Pseudomonadaceae</taxon>
        <taxon>Stutzerimonas</taxon>
    </lineage>
</organism>
<gene>
    <name evidence="2" type="ORF">DNJ96_03990</name>
</gene>
<dbReference type="GO" id="GO:0016740">
    <property type="term" value="F:transferase activity"/>
    <property type="evidence" value="ECO:0007669"/>
    <property type="project" value="UniProtKB-KW"/>
</dbReference>
<dbReference type="RefSeq" id="WP_131183899.1">
    <property type="nucleotide sequence ID" value="NZ_QJUO01000007.1"/>
</dbReference>
<evidence type="ECO:0000313" key="3">
    <source>
        <dbReference type="Proteomes" id="UP000292639"/>
    </source>
</evidence>
<dbReference type="AlphaFoldDB" id="A0A4Q9REZ6"/>
<keyword evidence="3" id="KW-1185">Reference proteome</keyword>
<name>A0A4Q9REZ6_9GAMM</name>
<keyword evidence="2" id="KW-0808">Transferase</keyword>
<dbReference type="Pfam" id="PF01636">
    <property type="entry name" value="APH"/>
    <property type="match status" value="1"/>
</dbReference>
<evidence type="ECO:0000313" key="2">
    <source>
        <dbReference type="EMBL" id="TBU98881.1"/>
    </source>
</evidence>
<dbReference type="SUPFAM" id="SSF56112">
    <property type="entry name" value="Protein kinase-like (PK-like)"/>
    <property type="match status" value="1"/>
</dbReference>
<dbReference type="Proteomes" id="UP000292639">
    <property type="component" value="Unassembled WGS sequence"/>
</dbReference>
<reference evidence="2 3" key="1">
    <citation type="submission" date="2018-06" db="EMBL/GenBank/DDBJ databases">
        <title>Three novel Pseudomonas species isolated from symptomatic oak.</title>
        <authorList>
            <person name="Bueno-Gonzalez V."/>
            <person name="Brady C."/>
        </authorList>
    </citation>
    <scope>NUCLEOTIDE SEQUENCE [LARGE SCALE GENOMIC DNA]</scope>
    <source>
        <strain evidence="2 3">P17C</strain>
    </source>
</reference>
<accession>A0A4Q9REZ6</accession>
<dbReference type="InterPro" id="IPR002575">
    <property type="entry name" value="Aminoglycoside_PTrfase"/>
</dbReference>
<dbReference type="InterPro" id="IPR011009">
    <property type="entry name" value="Kinase-like_dom_sf"/>
</dbReference>
<dbReference type="Gene3D" id="3.90.1200.10">
    <property type="match status" value="1"/>
</dbReference>
<proteinExistence type="predicted"/>
<protein>
    <submittedName>
        <fullName evidence="2">Aminoglycoside phosphotransferase</fullName>
    </submittedName>
</protein>
<evidence type="ECO:0000259" key="1">
    <source>
        <dbReference type="Pfam" id="PF01636"/>
    </source>
</evidence>